<dbReference type="PANTHER" id="PTHR19338:SF49">
    <property type="entry name" value="RX N-TERMINAL DOMAIN-CONTAINING PROTEIN"/>
    <property type="match status" value="1"/>
</dbReference>
<sequence>MASSWNSSARPSPPSRCSMIADEIAEIKARIKHVKELKDSYKLGEASKTWHAAVDPRLSALLANEAHLVGVEAPRDDLVKWILEEGKTGCRVLSVVGFGGLGKTTLANEVLRNRNTTGMFDCRAFISVSQKPVIKKIIKDMHDLQIALPRWIQESIFSPRVNYTIDVTTWREKSV</sequence>
<dbReference type="PANTHER" id="PTHR19338">
    <property type="entry name" value="TRANSLOCASE OF INNER MITOCHONDRIAL MEMBRANE 13 HOMOLOG"/>
    <property type="match status" value="1"/>
</dbReference>
<dbReference type="GO" id="GO:0043531">
    <property type="term" value="F:ADP binding"/>
    <property type="evidence" value="ECO:0007669"/>
    <property type="project" value="InterPro"/>
</dbReference>
<protein>
    <submittedName>
        <fullName evidence="2">Disease resistance RPP13-like protein 4</fullName>
    </submittedName>
</protein>
<reference evidence="2" key="1">
    <citation type="submission" date="2015-06" db="UniProtKB">
        <authorList>
            <consortium name="EnsemblPlants"/>
        </authorList>
    </citation>
    <scope>IDENTIFICATION</scope>
</reference>
<feature type="domain" description="NB-ARC" evidence="1">
    <location>
        <begin position="74"/>
        <end position="142"/>
    </location>
</feature>
<evidence type="ECO:0000313" key="2">
    <source>
        <dbReference type="EnsemblPlants" id="EMT25486"/>
    </source>
</evidence>
<dbReference type="SUPFAM" id="SSF52540">
    <property type="entry name" value="P-loop containing nucleoside triphosphate hydrolases"/>
    <property type="match status" value="1"/>
</dbReference>
<dbReference type="Gene3D" id="3.40.50.300">
    <property type="entry name" value="P-loop containing nucleotide triphosphate hydrolases"/>
    <property type="match status" value="1"/>
</dbReference>
<dbReference type="Pfam" id="PF00931">
    <property type="entry name" value="NB-ARC"/>
    <property type="match status" value="1"/>
</dbReference>
<accession>M8CPI4</accession>
<name>M8CPI4_AEGTA</name>
<dbReference type="InterPro" id="IPR027417">
    <property type="entry name" value="P-loop_NTPase"/>
</dbReference>
<dbReference type="InterPro" id="IPR002182">
    <property type="entry name" value="NB-ARC"/>
</dbReference>
<organism evidence="2">
    <name type="scientific">Aegilops tauschii</name>
    <name type="common">Tausch's goatgrass</name>
    <name type="synonym">Aegilops squarrosa</name>
    <dbReference type="NCBI Taxonomy" id="37682"/>
    <lineage>
        <taxon>Eukaryota</taxon>
        <taxon>Viridiplantae</taxon>
        <taxon>Streptophyta</taxon>
        <taxon>Embryophyta</taxon>
        <taxon>Tracheophyta</taxon>
        <taxon>Spermatophyta</taxon>
        <taxon>Magnoliopsida</taxon>
        <taxon>Liliopsida</taxon>
        <taxon>Poales</taxon>
        <taxon>Poaceae</taxon>
        <taxon>BOP clade</taxon>
        <taxon>Pooideae</taxon>
        <taxon>Triticodae</taxon>
        <taxon>Triticeae</taxon>
        <taxon>Triticinae</taxon>
        <taxon>Aegilops</taxon>
    </lineage>
</organism>
<dbReference type="AlphaFoldDB" id="M8CPI4"/>
<proteinExistence type="predicted"/>
<dbReference type="EnsemblPlants" id="EMT25486">
    <property type="protein sequence ID" value="EMT25486"/>
    <property type="gene ID" value="F775_20142"/>
</dbReference>
<evidence type="ECO:0000259" key="1">
    <source>
        <dbReference type="Pfam" id="PF00931"/>
    </source>
</evidence>